<dbReference type="PANTHER" id="PTHR43201">
    <property type="entry name" value="ACYL-COA SYNTHETASE"/>
    <property type="match status" value="1"/>
</dbReference>
<name>A0AAJ0D7W3_9PEZI</name>
<evidence type="ECO:0000256" key="2">
    <source>
        <dbReference type="ARBA" id="ARBA00022598"/>
    </source>
</evidence>
<evidence type="ECO:0000259" key="3">
    <source>
        <dbReference type="Pfam" id="PF00501"/>
    </source>
</evidence>
<proteinExistence type="inferred from homology"/>
<feature type="domain" description="AMP-dependent synthetase/ligase" evidence="3">
    <location>
        <begin position="46"/>
        <end position="241"/>
    </location>
</feature>
<dbReference type="Proteomes" id="UP001271007">
    <property type="component" value="Unassembled WGS sequence"/>
</dbReference>
<comment type="caution">
    <text evidence="4">The sequence shown here is derived from an EMBL/GenBank/DDBJ whole genome shotgun (WGS) entry which is preliminary data.</text>
</comment>
<dbReference type="EMBL" id="JAWDJX010000047">
    <property type="protein sequence ID" value="KAK3048595.1"/>
    <property type="molecule type" value="Genomic_DNA"/>
</dbReference>
<protein>
    <recommendedName>
        <fullName evidence="3">AMP-dependent synthetase/ligase domain-containing protein</fullName>
    </recommendedName>
</protein>
<evidence type="ECO:0000313" key="4">
    <source>
        <dbReference type="EMBL" id="KAK3048595.1"/>
    </source>
</evidence>
<evidence type="ECO:0000313" key="5">
    <source>
        <dbReference type="Proteomes" id="UP001271007"/>
    </source>
</evidence>
<dbReference type="SUPFAM" id="SSF56801">
    <property type="entry name" value="Acetyl-CoA synthetase-like"/>
    <property type="match status" value="1"/>
</dbReference>
<gene>
    <name evidence="4" type="ORF">LTR09_010090</name>
</gene>
<reference evidence="4" key="1">
    <citation type="submission" date="2023-04" db="EMBL/GenBank/DDBJ databases">
        <title>Black Yeasts Isolated from many extreme environments.</title>
        <authorList>
            <person name="Coleine C."/>
            <person name="Stajich J.E."/>
            <person name="Selbmann L."/>
        </authorList>
    </citation>
    <scope>NUCLEOTIDE SEQUENCE</scope>
    <source>
        <strain evidence="4">CCFEE 5312</strain>
    </source>
</reference>
<dbReference type="Gene3D" id="3.40.50.12780">
    <property type="entry name" value="N-terminal domain of ligase-like"/>
    <property type="match status" value="1"/>
</dbReference>
<sequence length="259" mass="27507">MAALSGIYNDPLPHPKSLWHMFDAAASGNANKPAVTAMHQTVDHLARLMPDKNAVRLGSWLEWTYAEFRHAAIKVAAAMLAAGVKRGSTLVTLIPNGIESELVLWVVAVLQLTLAPLDVGLSAAGRREQLCDYLSRLSPHIVMVSDADGAASLDEALTECGLKTTLRLSSLETGKDGWRSLEGLASSASSKEGVNAVTQQDNALEDGGKRTAGILFTSGTSTRRPKGCMMSATNVLNTAINEGAIKDLPERVLISSVNF</sequence>
<dbReference type="InterPro" id="IPR000873">
    <property type="entry name" value="AMP-dep_synth/lig_dom"/>
</dbReference>
<dbReference type="GO" id="GO:0031956">
    <property type="term" value="F:medium-chain fatty acid-CoA ligase activity"/>
    <property type="evidence" value="ECO:0007669"/>
    <property type="project" value="TreeGrafter"/>
</dbReference>
<dbReference type="InterPro" id="IPR042099">
    <property type="entry name" value="ANL_N_sf"/>
</dbReference>
<comment type="similarity">
    <text evidence="1">Belongs to the ATP-dependent AMP-binding enzyme family.</text>
</comment>
<dbReference type="PANTHER" id="PTHR43201:SF5">
    <property type="entry name" value="MEDIUM-CHAIN ACYL-COA LIGASE ACSF2, MITOCHONDRIAL"/>
    <property type="match status" value="1"/>
</dbReference>
<dbReference type="Pfam" id="PF00501">
    <property type="entry name" value="AMP-binding"/>
    <property type="match status" value="1"/>
</dbReference>
<accession>A0AAJ0D7W3</accession>
<evidence type="ECO:0000256" key="1">
    <source>
        <dbReference type="ARBA" id="ARBA00006432"/>
    </source>
</evidence>
<keyword evidence="5" id="KW-1185">Reference proteome</keyword>
<keyword evidence="2" id="KW-0436">Ligase</keyword>
<dbReference type="AlphaFoldDB" id="A0AAJ0D7W3"/>
<organism evidence="4 5">
    <name type="scientific">Extremus antarcticus</name>
    <dbReference type="NCBI Taxonomy" id="702011"/>
    <lineage>
        <taxon>Eukaryota</taxon>
        <taxon>Fungi</taxon>
        <taxon>Dikarya</taxon>
        <taxon>Ascomycota</taxon>
        <taxon>Pezizomycotina</taxon>
        <taxon>Dothideomycetes</taxon>
        <taxon>Dothideomycetidae</taxon>
        <taxon>Mycosphaerellales</taxon>
        <taxon>Extremaceae</taxon>
        <taxon>Extremus</taxon>
    </lineage>
</organism>
<dbReference type="GO" id="GO:0006631">
    <property type="term" value="P:fatty acid metabolic process"/>
    <property type="evidence" value="ECO:0007669"/>
    <property type="project" value="TreeGrafter"/>
</dbReference>